<dbReference type="EMBL" id="HG315671">
    <property type="protein sequence ID" value="CDF80314.1"/>
    <property type="molecule type" value="Genomic_DNA"/>
</dbReference>
<sequence>MKIKFNGNHFSIGKRFTLNIMKAFVLLYATVIFGFAPKDMLSQNPNIYIESQSSFTVEQVFELIMQQTDYKFIYQESVFDDFPKVKVDKGVITANDLLEKSLSSGHFEISLGTNNTVIVKKKLEQQKKQQFSVSGQVLDESNFPIVGVNVIEKGTDNGVITDLEGYYSISVSSVNAVLIFSHISHQSLEVNVSSNEDINIQLKEMQSHLDEVVITGRAGASDRTKLNTSYSVTTIKEKALLLQAPTSVTETLKSVPGFWVEASGGEASGNVRARGVPVDGYGSIQLLEDGIPVQHDPALGYLNADQAFRFDETIQTIEVVRGGPSSVFYSNAPAGAVNYIPRVIGDKAEGIFKMTMGSGDLYRGDFWVGTPIGNDWKMAVGGFYRSSTGVRDPGYTGNLGGQVRISLSREWEKSSFNFDVKNMDDSVIFYAGIPMTFDSDGDIVAVDGFNGHTGTISGPETQLSEMIQSDGSTYKFDNSLGTNVKRTQLTAKFKTDLGANWILNNTSRYNDSRTIRNGVYPNSLTTATDFLSSSSISSLLEGVPGATGFQMHYVTSNEVFDEQNQNGNGLVMQGGLRGITMPLKEFMSDTRIARTFKTGSSTHDFNIGYYYAHTEEDFSRYSSVALLDVQNNSRLLNLVAVDAAGNAIQTITDNGILRYGYEWENAHGEQNTHAIYISDEWQITPEFRLDGGLRWETMNTRGVVEQKGENVNLGTIPTSNIINGNGIFKNYDDTFSHTTWTLGADYQFSDNMGAFARFTSAARLPGLGNYVTNAGATPDVQTMNLGEIGFKYNTSKIGLYATGFWTKYDNIAFTNYVFDINSNEQTTENLYADTKTLGLELELGYYPLNWFDITGTATLQNGQYKGLTFSDSEGTVNDYDGNSLIRVPATTFRLVPGFNLFSNILRVQTAFEFVGDRYVDTANSVKLPSYTKIDFSLSTKINQRVSVFAYIDNLNNSLGLTEGNPRQGEVQNAAAGSDIFIARPLIGRNFRVALRYSF</sequence>
<accession>T2KQR8</accession>
<dbReference type="GO" id="GO:0009279">
    <property type="term" value="C:cell outer membrane"/>
    <property type="evidence" value="ECO:0007669"/>
    <property type="project" value="UniProtKB-SubCell"/>
</dbReference>
<feature type="domain" description="TonB-dependent receptor-like beta-barrel" evidence="15">
    <location>
        <begin position="455"/>
        <end position="954"/>
    </location>
</feature>
<comment type="similarity">
    <text evidence="12 13">Belongs to the TonB-dependent receptor family.</text>
</comment>
<dbReference type="InterPro" id="IPR036942">
    <property type="entry name" value="Beta-barrel_TonB_sf"/>
</dbReference>
<organism evidence="17 18">
    <name type="scientific">Formosa agariphila (strain DSM 15362 / KCTC 12365 / LMG 23005 / KMM 3901 / M-2Alg 35-1)</name>
    <dbReference type="NCBI Taxonomy" id="1347342"/>
    <lineage>
        <taxon>Bacteria</taxon>
        <taxon>Pseudomonadati</taxon>
        <taxon>Bacteroidota</taxon>
        <taxon>Flavobacteriia</taxon>
        <taxon>Flavobacteriales</taxon>
        <taxon>Flavobacteriaceae</taxon>
        <taxon>Formosa</taxon>
    </lineage>
</organism>
<keyword evidence="5 12" id="KW-0812">Transmembrane</keyword>
<dbReference type="OrthoDB" id="1122665at2"/>
<keyword evidence="11 12" id="KW-0998">Cell outer membrane</keyword>
<dbReference type="InterPro" id="IPR037066">
    <property type="entry name" value="Plug_dom_sf"/>
</dbReference>
<dbReference type="InterPro" id="IPR000531">
    <property type="entry name" value="Beta-barrel_TonB"/>
</dbReference>
<evidence type="ECO:0000256" key="13">
    <source>
        <dbReference type="RuleBase" id="RU003357"/>
    </source>
</evidence>
<dbReference type="Gene3D" id="2.40.170.20">
    <property type="entry name" value="TonB-dependent receptor, beta-barrel domain"/>
    <property type="match status" value="1"/>
</dbReference>
<dbReference type="eggNOG" id="COG1629">
    <property type="taxonomic scope" value="Bacteria"/>
</dbReference>
<dbReference type="PROSITE" id="PS52016">
    <property type="entry name" value="TONB_DEPENDENT_REC_3"/>
    <property type="match status" value="1"/>
</dbReference>
<evidence type="ECO:0000256" key="12">
    <source>
        <dbReference type="PROSITE-ProRule" id="PRU01360"/>
    </source>
</evidence>
<dbReference type="Proteomes" id="UP000016160">
    <property type="component" value="Chromosome"/>
</dbReference>
<evidence type="ECO:0000256" key="1">
    <source>
        <dbReference type="ARBA" id="ARBA00004571"/>
    </source>
</evidence>
<feature type="transmembrane region" description="Helical" evidence="14">
    <location>
        <begin position="20"/>
        <end position="37"/>
    </location>
</feature>
<keyword evidence="14" id="KW-1133">Transmembrane helix</keyword>
<comment type="subcellular location">
    <subcellularLocation>
        <location evidence="1 12">Cell outer membrane</location>
        <topology evidence="1 12">Multi-pass membrane protein</topology>
    </subcellularLocation>
</comment>
<dbReference type="InterPro" id="IPR012910">
    <property type="entry name" value="Plug_dom"/>
</dbReference>
<feature type="domain" description="TonB-dependent receptor plug" evidence="16">
    <location>
        <begin position="225"/>
        <end position="336"/>
    </location>
</feature>
<keyword evidence="18" id="KW-1185">Reference proteome</keyword>
<evidence type="ECO:0000256" key="11">
    <source>
        <dbReference type="ARBA" id="ARBA00023237"/>
    </source>
</evidence>
<dbReference type="AlphaFoldDB" id="T2KQR8"/>
<evidence type="ECO:0000256" key="3">
    <source>
        <dbReference type="ARBA" id="ARBA00022452"/>
    </source>
</evidence>
<evidence type="ECO:0000256" key="10">
    <source>
        <dbReference type="ARBA" id="ARBA00023136"/>
    </source>
</evidence>
<evidence type="ECO:0000313" key="18">
    <source>
        <dbReference type="Proteomes" id="UP000016160"/>
    </source>
</evidence>
<evidence type="ECO:0000256" key="8">
    <source>
        <dbReference type="ARBA" id="ARBA00023065"/>
    </source>
</evidence>
<keyword evidence="2 12" id="KW-0813">Transport</keyword>
<protein>
    <submittedName>
        <fullName evidence="17">TonB-dependent receptor</fullName>
    </submittedName>
</protein>
<dbReference type="InterPro" id="IPR039426">
    <property type="entry name" value="TonB-dep_rcpt-like"/>
</dbReference>
<dbReference type="eggNOG" id="COG4774">
    <property type="taxonomic scope" value="Bacteria"/>
</dbReference>
<reference evidence="17 18" key="1">
    <citation type="journal article" date="2013" name="Appl. Environ. Microbiol.">
        <title>The genome of the alga-associated marine flavobacterium Formosa agariphila KMM 3901T reveals a broad potential for degradation of algal polysaccharides.</title>
        <authorList>
            <person name="Mann A.J."/>
            <person name="Hahnke R.L."/>
            <person name="Huang S."/>
            <person name="Werner J."/>
            <person name="Xing P."/>
            <person name="Barbeyron T."/>
            <person name="Huettel B."/>
            <person name="Stueber K."/>
            <person name="Reinhardt R."/>
            <person name="Harder J."/>
            <person name="Gloeckner F.O."/>
            <person name="Amann R.I."/>
            <person name="Teeling H."/>
        </authorList>
    </citation>
    <scope>NUCLEOTIDE SEQUENCE [LARGE SCALE GENOMIC DNA]</scope>
    <source>
        <strain evidence="18">DSM 15362 / KCTC 12365 / LMG 23005 / KMM 3901</strain>
    </source>
</reference>
<keyword evidence="9 13" id="KW-0798">TonB box</keyword>
<keyword evidence="8" id="KW-0406">Ion transport</keyword>
<dbReference type="SUPFAM" id="SSF56935">
    <property type="entry name" value="Porins"/>
    <property type="match status" value="1"/>
</dbReference>
<dbReference type="SUPFAM" id="SSF49464">
    <property type="entry name" value="Carboxypeptidase regulatory domain-like"/>
    <property type="match status" value="1"/>
</dbReference>
<name>T2KQR8_FORAG</name>
<keyword evidence="17" id="KW-0675">Receptor</keyword>
<proteinExistence type="inferred from homology"/>
<evidence type="ECO:0000259" key="16">
    <source>
        <dbReference type="Pfam" id="PF07715"/>
    </source>
</evidence>
<dbReference type="GO" id="GO:0015344">
    <property type="term" value="F:siderophore uptake transmembrane transporter activity"/>
    <property type="evidence" value="ECO:0007669"/>
    <property type="project" value="TreeGrafter"/>
</dbReference>
<evidence type="ECO:0000256" key="6">
    <source>
        <dbReference type="ARBA" id="ARBA00022729"/>
    </source>
</evidence>
<keyword evidence="6" id="KW-0732">Signal</keyword>
<dbReference type="Gene3D" id="2.60.40.1120">
    <property type="entry name" value="Carboxypeptidase-like, regulatory domain"/>
    <property type="match status" value="1"/>
</dbReference>
<keyword evidence="3 12" id="KW-1134">Transmembrane beta strand</keyword>
<evidence type="ECO:0000256" key="5">
    <source>
        <dbReference type="ARBA" id="ARBA00022692"/>
    </source>
</evidence>
<gene>
    <name evidence="17" type="ORF">BN863_26020</name>
</gene>
<evidence type="ECO:0000313" key="17">
    <source>
        <dbReference type="EMBL" id="CDF80314.1"/>
    </source>
</evidence>
<dbReference type="PATRIC" id="fig|1347342.6.peg.2617"/>
<dbReference type="Pfam" id="PF07715">
    <property type="entry name" value="Plug"/>
    <property type="match status" value="1"/>
</dbReference>
<dbReference type="Pfam" id="PF00593">
    <property type="entry name" value="TonB_dep_Rec_b-barrel"/>
    <property type="match status" value="1"/>
</dbReference>
<evidence type="ECO:0000256" key="7">
    <source>
        <dbReference type="ARBA" id="ARBA00023004"/>
    </source>
</evidence>
<keyword evidence="10 12" id="KW-0472">Membrane</keyword>
<dbReference type="STRING" id="1347342.BN863_26020"/>
<dbReference type="PANTHER" id="PTHR32552">
    <property type="entry name" value="FERRICHROME IRON RECEPTOR-RELATED"/>
    <property type="match status" value="1"/>
</dbReference>
<dbReference type="HOGENOM" id="CLU_012070_0_0_10"/>
<evidence type="ECO:0000256" key="2">
    <source>
        <dbReference type="ARBA" id="ARBA00022448"/>
    </source>
</evidence>
<dbReference type="RefSeq" id="WP_051774796.1">
    <property type="nucleotide sequence ID" value="NZ_HG315671.1"/>
</dbReference>
<dbReference type="PANTHER" id="PTHR32552:SF89">
    <property type="entry name" value="CATECHOLATE SIDEROPHORE RECEPTOR FIU"/>
    <property type="match status" value="1"/>
</dbReference>
<dbReference type="InterPro" id="IPR008969">
    <property type="entry name" value="CarboxyPept-like_regulatory"/>
</dbReference>
<keyword evidence="4" id="KW-0410">Iron transport</keyword>
<dbReference type="Pfam" id="PF13715">
    <property type="entry name" value="CarbopepD_reg_2"/>
    <property type="match status" value="1"/>
</dbReference>
<evidence type="ECO:0000256" key="9">
    <source>
        <dbReference type="ARBA" id="ARBA00023077"/>
    </source>
</evidence>
<keyword evidence="7" id="KW-0408">Iron</keyword>
<evidence type="ECO:0000256" key="4">
    <source>
        <dbReference type="ARBA" id="ARBA00022496"/>
    </source>
</evidence>
<evidence type="ECO:0000259" key="15">
    <source>
        <dbReference type="Pfam" id="PF00593"/>
    </source>
</evidence>
<evidence type="ECO:0000256" key="14">
    <source>
        <dbReference type="SAM" id="Phobius"/>
    </source>
</evidence>
<dbReference type="Gene3D" id="2.170.130.10">
    <property type="entry name" value="TonB-dependent receptor, plug domain"/>
    <property type="match status" value="1"/>
</dbReference>